<feature type="compositionally biased region" description="Basic and acidic residues" evidence="1">
    <location>
        <begin position="83"/>
        <end position="96"/>
    </location>
</feature>
<dbReference type="EMBL" id="JAHCDA010000002">
    <property type="protein sequence ID" value="MBS7811319.1"/>
    <property type="molecule type" value="Genomic_DNA"/>
</dbReference>
<dbReference type="PROSITE" id="PS51257">
    <property type="entry name" value="PROKAR_LIPOPROTEIN"/>
    <property type="match status" value="1"/>
</dbReference>
<sequence length="124" mass="13811">MSRAAALLLPLLLLSACNNTPLIRQADPGDSIRTNPQVAQACREETARRIQRQDRGQLMREDERDSRLGSETVSASQAMQTDRLGRRFQFDREVQECIRANTQASMPQPAPRSAPPPAGTRPRS</sequence>
<protein>
    <recommendedName>
        <fullName evidence="5">Lipoprotein</fullName>
    </recommendedName>
</protein>
<feature type="compositionally biased region" description="Basic and acidic residues" evidence="1">
    <location>
        <begin position="46"/>
        <end position="68"/>
    </location>
</feature>
<organism evidence="3 4">
    <name type="scientific">Roseococcus pinisoli</name>
    <dbReference type="NCBI Taxonomy" id="2835040"/>
    <lineage>
        <taxon>Bacteria</taxon>
        <taxon>Pseudomonadati</taxon>
        <taxon>Pseudomonadota</taxon>
        <taxon>Alphaproteobacteria</taxon>
        <taxon>Acetobacterales</taxon>
        <taxon>Roseomonadaceae</taxon>
        <taxon>Roseococcus</taxon>
    </lineage>
</organism>
<feature type="signal peptide" evidence="2">
    <location>
        <begin position="1"/>
        <end position="26"/>
    </location>
</feature>
<dbReference type="PROSITE" id="PS50096">
    <property type="entry name" value="IQ"/>
    <property type="match status" value="1"/>
</dbReference>
<comment type="caution">
    <text evidence="3">The sequence shown here is derived from an EMBL/GenBank/DDBJ whole genome shotgun (WGS) entry which is preliminary data.</text>
</comment>
<keyword evidence="4" id="KW-1185">Reference proteome</keyword>
<evidence type="ECO:0000256" key="1">
    <source>
        <dbReference type="SAM" id="MobiDB-lite"/>
    </source>
</evidence>
<name>A0ABS5QCB0_9PROT</name>
<feature type="compositionally biased region" description="Polar residues" evidence="1">
    <location>
        <begin position="69"/>
        <end position="80"/>
    </location>
</feature>
<evidence type="ECO:0000256" key="2">
    <source>
        <dbReference type="SAM" id="SignalP"/>
    </source>
</evidence>
<evidence type="ECO:0000313" key="3">
    <source>
        <dbReference type="EMBL" id="MBS7811319.1"/>
    </source>
</evidence>
<evidence type="ECO:0008006" key="5">
    <source>
        <dbReference type="Google" id="ProtNLM"/>
    </source>
</evidence>
<reference evidence="3 4" key="1">
    <citation type="submission" date="2021-05" db="EMBL/GenBank/DDBJ databases">
        <title>Roseococcus sp. XZZS9, whole genome shotgun sequencing project.</title>
        <authorList>
            <person name="Zhao G."/>
            <person name="Shen L."/>
        </authorList>
    </citation>
    <scope>NUCLEOTIDE SEQUENCE [LARGE SCALE GENOMIC DNA]</scope>
    <source>
        <strain evidence="3 4">XZZS9</strain>
    </source>
</reference>
<proteinExistence type="predicted"/>
<dbReference type="Proteomes" id="UP000766336">
    <property type="component" value="Unassembled WGS sequence"/>
</dbReference>
<feature type="chain" id="PRO_5047094490" description="Lipoprotein" evidence="2">
    <location>
        <begin position="27"/>
        <end position="124"/>
    </location>
</feature>
<accession>A0ABS5QCB0</accession>
<gene>
    <name evidence="3" type="ORF">KHU32_10245</name>
</gene>
<feature type="region of interest" description="Disordered" evidence="1">
    <location>
        <begin position="46"/>
        <end position="124"/>
    </location>
</feature>
<feature type="compositionally biased region" description="Pro residues" evidence="1">
    <location>
        <begin position="108"/>
        <end position="124"/>
    </location>
</feature>
<evidence type="ECO:0000313" key="4">
    <source>
        <dbReference type="Proteomes" id="UP000766336"/>
    </source>
</evidence>
<dbReference type="RefSeq" id="WP_213670008.1">
    <property type="nucleotide sequence ID" value="NZ_JAHCDA010000002.1"/>
</dbReference>
<keyword evidence="2" id="KW-0732">Signal</keyword>